<name>A0A9Q2W730_9MICO</name>
<proteinExistence type="predicted"/>
<gene>
    <name evidence="3" type="ORF">KK103_17745</name>
</gene>
<reference evidence="3" key="1">
    <citation type="submission" date="2021-05" db="EMBL/GenBank/DDBJ databases">
        <title>Whole genome sequence of Curtobacterium flaccumfaciens pv. flaccumfaciens strain CFBP 3417.</title>
        <authorList>
            <person name="Osdaghi E."/>
            <person name="Taghouti G."/>
            <person name="Portier P."/>
            <person name="Fazliarab A."/>
            <person name="Taghavi S.M."/>
            <person name="Briand M."/>
            <person name="Le-Saux M."/>
            <person name="Jacques M.-A."/>
        </authorList>
    </citation>
    <scope>NUCLEOTIDE SEQUENCE</scope>
    <source>
        <strain evidence="3">CFBP 3417</strain>
    </source>
</reference>
<comment type="caution">
    <text evidence="3">The sequence shown here is derived from an EMBL/GenBank/DDBJ whole genome shotgun (WGS) entry which is preliminary data.</text>
</comment>
<evidence type="ECO:0000313" key="3">
    <source>
        <dbReference type="EMBL" id="MBT1543610.1"/>
    </source>
</evidence>
<dbReference type="Proteomes" id="UP000709437">
    <property type="component" value="Unassembled WGS sequence"/>
</dbReference>
<dbReference type="EMBL" id="JAHEWX010000039">
    <property type="protein sequence ID" value="MBT1543610.1"/>
    <property type="molecule type" value="Genomic_DNA"/>
</dbReference>
<evidence type="ECO:0000256" key="2">
    <source>
        <dbReference type="SAM" id="SignalP"/>
    </source>
</evidence>
<feature type="compositionally biased region" description="Low complexity" evidence="1">
    <location>
        <begin position="23"/>
        <end position="48"/>
    </location>
</feature>
<feature type="region of interest" description="Disordered" evidence="1">
    <location>
        <begin position="23"/>
        <end position="60"/>
    </location>
</feature>
<dbReference type="AlphaFoldDB" id="A0A9Q2W730"/>
<accession>A0A9Q2W730</accession>
<evidence type="ECO:0000313" key="4">
    <source>
        <dbReference type="Proteomes" id="UP000709437"/>
    </source>
</evidence>
<evidence type="ECO:0000256" key="1">
    <source>
        <dbReference type="SAM" id="MobiDB-lite"/>
    </source>
</evidence>
<dbReference type="GeneID" id="99622055"/>
<feature type="signal peptide" evidence="2">
    <location>
        <begin position="1"/>
        <end position="22"/>
    </location>
</feature>
<feature type="chain" id="PRO_5040127083" evidence="2">
    <location>
        <begin position="23"/>
        <end position="224"/>
    </location>
</feature>
<organism evidence="3 4">
    <name type="scientific">Curtobacterium flaccumfaciens pv. flaccumfaciens</name>
    <dbReference type="NCBI Taxonomy" id="138532"/>
    <lineage>
        <taxon>Bacteria</taxon>
        <taxon>Bacillati</taxon>
        <taxon>Actinomycetota</taxon>
        <taxon>Actinomycetes</taxon>
        <taxon>Micrococcales</taxon>
        <taxon>Microbacteriaceae</taxon>
        <taxon>Curtobacterium</taxon>
    </lineage>
</organism>
<sequence length="224" mass="22895">MNSTIRTAGVTLGLLAAATLTACSGPSAPTPTRTVTATVTPTPTADPGTPTPTPSPTATGTAFDLSDPATWTISTKEVGPIALGGEVEGEIDDLAAAYTRSTDACPASPETTFWNRDDAPGLIVIPRDGKVVGVTIGGLGPDPVTTNSPETDAGIGIGTPLTEVRSAYPDLQYTGTYGEDQGPYSMWSVQADGRYMTFQLGTDGATVGAIWVGSTAMLPYEYCA</sequence>
<keyword evidence="2" id="KW-0732">Signal</keyword>
<dbReference type="RefSeq" id="WP_071251748.1">
    <property type="nucleotide sequence ID" value="NZ_JAHEWX010000039.1"/>
</dbReference>
<protein>
    <submittedName>
        <fullName evidence="3">Uncharacterized protein</fullName>
    </submittedName>
</protein>
<dbReference type="PROSITE" id="PS51257">
    <property type="entry name" value="PROKAR_LIPOPROTEIN"/>
    <property type="match status" value="1"/>
</dbReference>